<keyword evidence="5" id="KW-0251">Elongation factor</keyword>
<dbReference type="PANTHER" id="PTHR42918">
    <property type="entry name" value="LYSYL-TRNA SYNTHETASE"/>
    <property type="match status" value="1"/>
</dbReference>
<organism evidence="5">
    <name type="scientific">bioreactor metagenome</name>
    <dbReference type="NCBI Taxonomy" id="1076179"/>
    <lineage>
        <taxon>unclassified sequences</taxon>
        <taxon>metagenomes</taxon>
        <taxon>ecological metagenomes</taxon>
    </lineage>
</organism>
<dbReference type="GO" id="GO:0005524">
    <property type="term" value="F:ATP binding"/>
    <property type="evidence" value="ECO:0007669"/>
    <property type="project" value="UniProtKB-KW"/>
</dbReference>
<dbReference type="InterPro" id="IPR004364">
    <property type="entry name" value="Aa-tRNA-synt_II"/>
</dbReference>
<evidence type="ECO:0000259" key="4">
    <source>
        <dbReference type="PROSITE" id="PS50862"/>
    </source>
</evidence>
<keyword evidence="2" id="KW-0547">Nucleotide-binding</keyword>
<dbReference type="GO" id="GO:0003746">
    <property type="term" value="F:translation elongation factor activity"/>
    <property type="evidence" value="ECO:0007669"/>
    <property type="project" value="UniProtKB-KW"/>
</dbReference>
<dbReference type="PANTHER" id="PTHR42918:SF6">
    <property type="entry name" value="ELONGATION FACTOR P--(R)-BETA-LYSINE LIGASE"/>
    <property type="match status" value="1"/>
</dbReference>
<evidence type="ECO:0000256" key="3">
    <source>
        <dbReference type="ARBA" id="ARBA00022840"/>
    </source>
</evidence>
<keyword evidence="1 5" id="KW-0436">Ligase</keyword>
<reference evidence="5" key="1">
    <citation type="submission" date="2019-08" db="EMBL/GenBank/DDBJ databases">
        <authorList>
            <person name="Kucharzyk K."/>
            <person name="Murdoch R.W."/>
            <person name="Higgins S."/>
            <person name="Loffler F."/>
        </authorList>
    </citation>
    <scope>NUCLEOTIDE SEQUENCE</scope>
</reference>
<dbReference type="AlphaFoldDB" id="A0A644W9M0"/>
<dbReference type="Gene3D" id="3.30.930.10">
    <property type="entry name" value="Bira Bifunctional Protein, Domain 2"/>
    <property type="match status" value="1"/>
</dbReference>
<comment type="caution">
    <text evidence="5">The sequence shown here is derived from an EMBL/GenBank/DDBJ whole genome shotgun (WGS) entry which is preliminary data.</text>
</comment>
<dbReference type="EC" id="6.3.1.-" evidence="5"/>
<dbReference type="GO" id="GO:0000049">
    <property type="term" value="F:tRNA binding"/>
    <property type="evidence" value="ECO:0007669"/>
    <property type="project" value="TreeGrafter"/>
</dbReference>
<sequence>MKAAAQFRSAMYRTIRTFFDGRDYTEVDTPILSTSLIPESTIENFATRFQNPFLPSVELYLVPSPEIFMKQLIAQGWGSIYQISHCFRNSEQLGHIHNPEFSMLEYYTVGADDEDSIRITEELFASLLSDDCAEYLCPPFARLTVAQAMQTYAGVDLDKHQKQSSLADEARRLGLSVPDEPESWEETFNRIFLTCVEPNRPQDRPLVLERYPKQIECLAKQEGAYRRRWELYVKGVEVANCYDEDRNRTTVENYYRDEYAKLVQKREESGTVIPDMDLDLASVFSAMPPCSGVAIGLDRLQMLLMGKTDLQGVILFPLSGMLKSGNTRNL</sequence>
<dbReference type="GO" id="GO:0004824">
    <property type="term" value="F:lysine-tRNA ligase activity"/>
    <property type="evidence" value="ECO:0007669"/>
    <property type="project" value="InterPro"/>
</dbReference>
<evidence type="ECO:0000256" key="1">
    <source>
        <dbReference type="ARBA" id="ARBA00022598"/>
    </source>
</evidence>
<dbReference type="GO" id="GO:0006430">
    <property type="term" value="P:lysyl-tRNA aminoacylation"/>
    <property type="evidence" value="ECO:0007669"/>
    <property type="project" value="InterPro"/>
</dbReference>
<proteinExistence type="predicted"/>
<dbReference type="InterPro" id="IPR018149">
    <property type="entry name" value="Lys-tRNA-synth_II_C"/>
</dbReference>
<dbReference type="SUPFAM" id="SSF55681">
    <property type="entry name" value="Class II aaRS and biotin synthetases"/>
    <property type="match status" value="1"/>
</dbReference>
<gene>
    <name evidence="5" type="primary">epmA_4</name>
    <name evidence="5" type="ORF">SDC9_45469</name>
</gene>
<dbReference type="PROSITE" id="PS50862">
    <property type="entry name" value="AA_TRNA_LIGASE_II"/>
    <property type="match status" value="1"/>
</dbReference>
<dbReference type="Pfam" id="PF00152">
    <property type="entry name" value="tRNA-synt_2"/>
    <property type="match status" value="1"/>
</dbReference>
<keyword evidence="5" id="KW-0648">Protein biosynthesis</keyword>
<name>A0A644W9M0_9ZZZZ</name>
<keyword evidence="3" id="KW-0067">ATP-binding</keyword>
<dbReference type="InterPro" id="IPR045864">
    <property type="entry name" value="aa-tRNA-synth_II/BPL/LPL"/>
</dbReference>
<dbReference type="EMBL" id="VSSQ01000655">
    <property type="protein sequence ID" value="MPL99252.1"/>
    <property type="molecule type" value="Genomic_DNA"/>
</dbReference>
<protein>
    <submittedName>
        <fullName evidence="5">Elongation factor P--(R)-beta-lysine ligase</fullName>
        <ecNumber evidence="5">6.3.1.-</ecNumber>
    </submittedName>
</protein>
<dbReference type="GO" id="GO:0005829">
    <property type="term" value="C:cytosol"/>
    <property type="evidence" value="ECO:0007669"/>
    <property type="project" value="TreeGrafter"/>
</dbReference>
<accession>A0A644W9M0</accession>
<dbReference type="InterPro" id="IPR006195">
    <property type="entry name" value="aa-tRNA-synth_II"/>
</dbReference>
<feature type="domain" description="Aminoacyl-transfer RNA synthetases class-II family profile" evidence="4">
    <location>
        <begin position="1"/>
        <end position="317"/>
    </location>
</feature>
<dbReference type="PRINTS" id="PR00982">
    <property type="entry name" value="TRNASYNTHLYS"/>
</dbReference>
<evidence type="ECO:0000256" key="2">
    <source>
        <dbReference type="ARBA" id="ARBA00022741"/>
    </source>
</evidence>
<evidence type="ECO:0000313" key="5">
    <source>
        <dbReference type="EMBL" id="MPL99252.1"/>
    </source>
</evidence>